<feature type="repeat" description="ANK" evidence="3">
    <location>
        <begin position="547"/>
        <end position="579"/>
    </location>
</feature>
<dbReference type="VEuPathDB" id="FungiDB:GGTG_10644"/>
<dbReference type="SUPFAM" id="SSF48403">
    <property type="entry name" value="Ankyrin repeat"/>
    <property type="match status" value="3"/>
</dbReference>
<dbReference type="eggNOG" id="KOG4177">
    <property type="taxonomic scope" value="Eukaryota"/>
</dbReference>
<dbReference type="EnsemblFungi" id="EJT71385">
    <property type="protein sequence ID" value="EJT71385"/>
    <property type="gene ID" value="GGTG_10644"/>
</dbReference>
<evidence type="ECO:0000313" key="4">
    <source>
        <dbReference type="EMBL" id="EJT71385.1"/>
    </source>
</evidence>
<name>J3PAW9_GAET3</name>
<reference evidence="4" key="2">
    <citation type="submission" date="2010-07" db="EMBL/GenBank/DDBJ databases">
        <authorList>
            <consortium name="The Broad Institute Genome Sequencing Platform"/>
            <consortium name="Broad Institute Genome Sequencing Center for Infectious Disease"/>
            <person name="Ma L.-J."/>
            <person name="Dead R."/>
            <person name="Young S."/>
            <person name="Zeng Q."/>
            <person name="Koehrsen M."/>
            <person name="Alvarado L."/>
            <person name="Berlin A."/>
            <person name="Chapman S.B."/>
            <person name="Chen Z."/>
            <person name="Freedman E."/>
            <person name="Gellesch M."/>
            <person name="Goldberg J."/>
            <person name="Griggs A."/>
            <person name="Gujja S."/>
            <person name="Heilman E.R."/>
            <person name="Heiman D."/>
            <person name="Hepburn T."/>
            <person name="Howarth C."/>
            <person name="Jen D."/>
            <person name="Larson L."/>
            <person name="Mehta T."/>
            <person name="Neiman D."/>
            <person name="Pearson M."/>
            <person name="Roberts A."/>
            <person name="Saif S."/>
            <person name="Shea T."/>
            <person name="Shenoy N."/>
            <person name="Sisk P."/>
            <person name="Stolte C."/>
            <person name="Sykes S."/>
            <person name="Walk T."/>
            <person name="White J."/>
            <person name="Yandava C."/>
            <person name="Haas B."/>
            <person name="Nusbaum C."/>
            <person name="Birren B."/>
        </authorList>
    </citation>
    <scope>NUCLEOTIDE SEQUENCE</scope>
    <source>
        <strain evidence="4">R3-111a-1</strain>
    </source>
</reference>
<dbReference type="PRINTS" id="PR01415">
    <property type="entry name" value="ANKYRIN"/>
</dbReference>
<organism evidence="4">
    <name type="scientific">Gaeumannomyces tritici (strain R3-111a-1)</name>
    <name type="common">Wheat and barley take-all root rot fungus</name>
    <name type="synonym">Gaeumannomyces graminis var. tritici</name>
    <dbReference type="NCBI Taxonomy" id="644352"/>
    <lineage>
        <taxon>Eukaryota</taxon>
        <taxon>Fungi</taxon>
        <taxon>Dikarya</taxon>
        <taxon>Ascomycota</taxon>
        <taxon>Pezizomycotina</taxon>
        <taxon>Sordariomycetes</taxon>
        <taxon>Sordariomycetidae</taxon>
        <taxon>Magnaporthales</taxon>
        <taxon>Magnaporthaceae</taxon>
        <taxon>Gaeumannomyces</taxon>
    </lineage>
</organism>
<feature type="repeat" description="ANK" evidence="3">
    <location>
        <begin position="277"/>
        <end position="315"/>
    </location>
</feature>
<feature type="repeat" description="ANK" evidence="3">
    <location>
        <begin position="514"/>
        <end position="546"/>
    </location>
</feature>
<dbReference type="Gene3D" id="1.25.40.20">
    <property type="entry name" value="Ankyrin repeat-containing domain"/>
    <property type="match status" value="6"/>
</dbReference>
<feature type="repeat" description="ANK" evidence="3">
    <location>
        <begin position="207"/>
        <end position="239"/>
    </location>
</feature>
<reference evidence="6" key="1">
    <citation type="submission" date="2010-07" db="EMBL/GenBank/DDBJ databases">
        <title>The genome sequence of Gaeumannomyces graminis var. tritici strain R3-111a-1.</title>
        <authorList>
            <consortium name="The Broad Institute Genome Sequencing Platform"/>
            <person name="Ma L.-J."/>
            <person name="Dead R."/>
            <person name="Young S."/>
            <person name="Zeng Q."/>
            <person name="Koehrsen M."/>
            <person name="Alvarado L."/>
            <person name="Berlin A."/>
            <person name="Chapman S.B."/>
            <person name="Chen Z."/>
            <person name="Freedman E."/>
            <person name="Gellesch M."/>
            <person name="Goldberg J."/>
            <person name="Griggs A."/>
            <person name="Gujja S."/>
            <person name="Heilman E.R."/>
            <person name="Heiman D."/>
            <person name="Hepburn T."/>
            <person name="Howarth C."/>
            <person name="Jen D."/>
            <person name="Larson L."/>
            <person name="Mehta T."/>
            <person name="Neiman D."/>
            <person name="Pearson M."/>
            <person name="Roberts A."/>
            <person name="Saif S."/>
            <person name="Shea T."/>
            <person name="Shenoy N."/>
            <person name="Sisk P."/>
            <person name="Stolte C."/>
            <person name="Sykes S."/>
            <person name="Walk T."/>
            <person name="White J."/>
            <person name="Yandava C."/>
            <person name="Haas B."/>
            <person name="Nusbaum C."/>
            <person name="Birren B."/>
        </authorList>
    </citation>
    <scope>NUCLEOTIDE SEQUENCE [LARGE SCALE GENOMIC DNA]</scope>
    <source>
        <strain evidence="6">R3-111a-1</strain>
    </source>
</reference>
<evidence type="ECO:0000313" key="6">
    <source>
        <dbReference type="Proteomes" id="UP000006039"/>
    </source>
</evidence>
<feature type="repeat" description="ANK" evidence="3">
    <location>
        <begin position="382"/>
        <end position="414"/>
    </location>
</feature>
<dbReference type="HOGENOM" id="CLU_380437_0_0_1"/>
<sequence length="858" mass="90362">MLGALGRQPENQAVPALIADMVHKILDPRKGIWSSLHPHVWRLFQHHRSTSRIAKLWYRESLGGSDSGQGMIGDNALCFAAWIGRDALRHISTEAKIPINTSTQDGWTALHIACMREGGGESLVKLLVECGADVNAQTTTNGDTALMVATYKGRVGEARLLLDAGAKLLRTKRGGYTPLLSATMGGYVELVRLLLDRGADLAVTNVWKETALHLAYLEQRNDVAALLLDRGADVTKRCSSGNVPLHRALWRGQELWSPLLEKAAGIGMLEVNTSNTIGETLLHAAILGANPASSFAGSAAEALLDLGADVEAKSDTGNTALTLAAARFGTEWLQGLLDRGAKVDAPGGRGRTPLHAALLCGNTASASLFLARGADLALKDGDGCVAGHFAAKSNKGACLRLVLQQGADINAKTNLGEPLLFFGISSGATECVEILLSSGATLADVDSDQNSVLHCACYYSQVDCFQLLVEKGANPMALNNAQNTPAHVAACEDSPGCLRRLVNLGVDILARNDHGRTPILGACEDGSADCLKLLMDAGADIQVQDKNGYTPVSLAAAGGHGGCLEMLLKAGADCNVVQRSGHPAITYAARGGHDACLKLLLDYGADVTVAYSAGWTAAHQAADACQLGCLELLLDAGADYSAVTLVNSESVVHMALSSGSPAALELLLGRGADPFTLDGVGNNLLGRLCNIPPGRKGSVDQLLDLLLTRGLDALHRNAYGMTPLAVAVAHGEEAMAKRLLAATEGTFDLPDGFGRTLLWWVRRAGGQVGGLVDILQREADRRGVTLPQPEAEVEVGGQYEAATIPGSYCDVCTLHMHSGQAGYQCPVCWGGYFVMCRECYDLGGRCLEGYHVANELTF</sequence>
<dbReference type="STRING" id="644352.J3PAW9"/>
<dbReference type="Pfam" id="PF13637">
    <property type="entry name" value="Ank_4"/>
    <property type="match status" value="1"/>
</dbReference>
<proteinExistence type="predicted"/>
<dbReference type="GeneID" id="20351102"/>
<feature type="repeat" description="ANK" evidence="3">
    <location>
        <begin position="647"/>
        <end position="679"/>
    </location>
</feature>
<dbReference type="PROSITE" id="PS50297">
    <property type="entry name" value="ANK_REP_REGION"/>
    <property type="match status" value="9"/>
</dbReference>
<gene>
    <name evidence="5" type="primary">20351102</name>
    <name evidence="4" type="ORF">GGTG_10644</name>
</gene>
<dbReference type="PANTHER" id="PTHR24198">
    <property type="entry name" value="ANKYRIN REPEAT AND PROTEIN KINASE DOMAIN-CONTAINING PROTEIN"/>
    <property type="match status" value="1"/>
</dbReference>
<protein>
    <submittedName>
        <fullName evidence="4 5">Uncharacterized protein</fullName>
    </submittedName>
</protein>
<accession>J3PAW9</accession>
<feature type="repeat" description="ANK" evidence="3">
    <location>
        <begin position="349"/>
        <end position="381"/>
    </location>
</feature>
<reference evidence="5" key="4">
    <citation type="journal article" date="2015" name="G3 (Bethesda)">
        <title>Genome sequences of three phytopathogenic species of the Magnaporthaceae family of fungi.</title>
        <authorList>
            <person name="Okagaki L.H."/>
            <person name="Nunes C.C."/>
            <person name="Sailsbery J."/>
            <person name="Clay B."/>
            <person name="Brown D."/>
            <person name="John T."/>
            <person name="Oh Y."/>
            <person name="Young N."/>
            <person name="Fitzgerald M."/>
            <person name="Haas B.J."/>
            <person name="Zeng Q."/>
            <person name="Young S."/>
            <person name="Adiconis X."/>
            <person name="Fan L."/>
            <person name="Levin J.Z."/>
            <person name="Mitchell T.K."/>
            <person name="Okubara P.A."/>
            <person name="Farman M.L."/>
            <person name="Kohn L.M."/>
            <person name="Birren B."/>
            <person name="Ma L.-J."/>
            <person name="Dean R.A."/>
        </authorList>
    </citation>
    <scope>NUCLEOTIDE SEQUENCE</scope>
    <source>
        <strain evidence="5">R3-111a-1</strain>
    </source>
</reference>
<keyword evidence="2 3" id="KW-0040">ANK repeat</keyword>
<dbReference type="InterPro" id="IPR036770">
    <property type="entry name" value="Ankyrin_rpt-contain_sf"/>
</dbReference>
<dbReference type="RefSeq" id="XP_009226782.1">
    <property type="nucleotide sequence ID" value="XM_009228518.1"/>
</dbReference>
<dbReference type="PANTHER" id="PTHR24198:SF165">
    <property type="entry name" value="ANKYRIN REPEAT-CONTAINING PROTEIN-RELATED"/>
    <property type="match status" value="1"/>
</dbReference>
<dbReference type="OrthoDB" id="10252171at2759"/>
<dbReference type="Proteomes" id="UP000006039">
    <property type="component" value="Unassembled WGS sequence"/>
</dbReference>
<dbReference type="InterPro" id="IPR002110">
    <property type="entry name" value="Ankyrin_rpt"/>
</dbReference>
<feature type="repeat" description="ANK" evidence="3">
    <location>
        <begin position="580"/>
        <end position="612"/>
    </location>
</feature>
<feature type="repeat" description="ANK" evidence="3">
    <location>
        <begin position="448"/>
        <end position="480"/>
    </location>
</feature>
<evidence type="ECO:0000256" key="2">
    <source>
        <dbReference type="ARBA" id="ARBA00023043"/>
    </source>
</evidence>
<keyword evidence="1" id="KW-0677">Repeat</keyword>
<reference evidence="5" key="5">
    <citation type="submission" date="2018-04" db="UniProtKB">
        <authorList>
            <consortium name="EnsemblFungi"/>
        </authorList>
    </citation>
    <scope>IDENTIFICATION</scope>
    <source>
        <strain evidence="5">R3-111a-1</strain>
    </source>
</reference>
<feature type="repeat" description="ANK" evidence="3">
    <location>
        <begin position="105"/>
        <end position="139"/>
    </location>
</feature>
<keyword evidence="6" id="KW-1185">Reference proteome</keyword>
<dbReference type="EMBL" id="GL385400">
    <property type="protein sequence ID" value="EJT71385.1"/>
    <property type="molecule type" value="Genomic_DNA"/>
</dbReference>
<dbReference type="SMART" id="SM00248">
    <property type="entry name" value="ANK"/>
    <property type="match status" value="17"/>
</dbReference>
<evidence type="ECO:0000313" key="5">
    <source>
        <dbReference type="EnsemblFungi" id="EJT71385"/>
    </source>
</evidence>
<reference evidence="4" key="3">
    <citation type="submission" date="2010-09" db="EMBL/GenBank/DDBJ databases">
        <title>Annotation of Gaeumannomyces graminis var. tritici R3-111a-1.</title>
        <authorList>
            <consortium name="The Broad Institute Genome Sequencing Platform"/>
            <person name="Ma L.-J."/>
            <person name="Dead R."/>
            <person name="Young S.K."/>
            <person name="Zeng Q."/>
            <person name="Gargeya S."/>
            <person name="Fitzgerald M."/>
            <person name="Haas B."/>
            <person name="Abouelleil A."/>
            <person name="Alvarado L."/>
            <person name="Arachchi H.M."/>
            <person name="Berlin A."/>
            <person name="Brown A."/>
            <person name="Chapman S.B."/>
            <person name="Chen Z."/>
            <person name="Dunbar C."/>
            <person name="Freedman E."/>
            <person name="Gearin G."/>
            <person name="Gellesch M."/>
            <person name="Goldberg J."/>
            <person name="Griggs A."/>
            <person name="Gujja S."/>
            <person name="Heiman D."/>
            <person name="Howarth C."/>
            <person name="Larson L."/>
            <person name="Lui A."/>
            <person name="MacDonald P.J.P."/>
            <person name="Mehta T."/>
            <person name="Montmayeur A."/>
            <person name="Murphy C."/>
            <person name="Neiman D."/>
            <person name="Pearson M."/>
            <person name="Priest M."/>
            <person name="Roberts A."/>
            <person name="Saif S."/>
            <person name="Shea T."/>
            <person name="Shenoy N."/>
            <person name="Sisk P."/>
            <person name="Stolte C."/>
            <person name="Sykes S."/>
            <person name="Yandava C."/>
            <person name="Wortman J."/>
            <person name="Nusbaum C."/>
            <person name="Birren B."/>
        </authorList>
    </citation>
    <scope>NUCLEOTIDE SEQUENCE</scope>
    <source>
        <strain evidence="4">R3-111a-1</strain>
    </source>
</reference>
<dbReference type="Pfam" id="PF00023">
    <property type="entry name" value="Ank"/>
    <property type="match status" value="2"/>
</dbReference>
<evidence type="ECO:0000256" key="1">
    <source>
        <dbReference type="ARBA" id="ARBA00022737"/>
    </source>
</evidence>
<feature type="repeat" description="ANK" evidence="3">
    <location>
        <begin position="613"/>
        <end position="645"/>
    </location>
</feature>
<evidence type="ECO:0000256" key="3">
    <source>
        <dbReference type="PROSITE-ProRule" id="PRU00023"/>
    </source>
</evidence>
<feature type="repeat" description="ANK" evidence="3">
    <location>
        <begin position="141"/>
        <end position="173"/>
    </location>
</feature>
<feature type="repeat" description="ANK" evidence="3">
    <location>
        <begin position="174"/>
        <end position="206"/>
    </location>
</feature>
<dbReference type="PROSITE" id="PS50088">
    <property type="entry name" value="ANK_REPEAT"/>
    <property type="match status" value="13"/>
</dbReference>
<dbReference type="Pfam" id="PF12796">
    <property type="entry name" value="Ank_2"/>
    <property type="match status" value="4"/>
</dbReference>
<dbReference type="AlphaFoldDB" id="J3PAW9"/>